<protein>
    <submittedName>
        <fullName evidence="2">Uncharacterized protein</fullName>
    </submittedName>
</protein>
<sequence>MVTRIQGGKAKVCDGPVRDCPYTKLTGADTAPGAREQPGAGTNQMSLSAVTSSARDGNTERGGEKTLVSEGDEERGGEEEERGSEEEESGGEEEEENRGIGEQFVPSRGEEGEEAADGGSNTAVAPGGRAKNPATLLKKRGTIRCVSTPH</sequence>
<keyword evidence="3" id="KW-1185">Reference proteome</keyword>
<feature type="compositionally biased region" description="Polar residues" evidence="1">
    <location>
        <begin position="40"/>
        <end position="56"/>
    </location>
</feature>
<evidence type="ECO:0000256" key="1">
    <source>
        <dbReference type="SAM" id="MobiDB-lite"/>
    </source>
</evidence>
<feature type="compositionally biased region" description="Acidic residues" evidence="1">
    <location>
        <begin position="70"/>
        <end position="96"/>
    </location>
</feature>
<organism evidence="2 3">
    <name type="scientific">Pleurodeles waltl</name>
    <name type="common">Iberian ribbed newt</name>
    <dbReference type="NCBI Taxonomy" id="8319"/>
    <lineage>
        <taxon>Eukaryota</taxon>
        <taxon>Metazoa</taxon>
        <taxon>Chordata</taxon>
        <taxon>Craniata</taxon>
        <taxon>Vertebrata</taxon>
        <taxon>Euteleostomi</taxon>
        <taxon>Amphibia</taxon>
        <taxon>Batrachia</taxon>
        <taxon>Caudata</taxon>
        <taxon>Salamandroidea</taxon>
        <taxon>Salamandridae</taxon>
        <taxon>Pleurodelinae</taxon>
        <taxon>Pleurodeles</taxon>
    </lineage>
</organism>
<dbReference type="Proteomes" id="UP001066276">
    <property type="component" value="Chromosome 11"/>
</dbReference>
<evidence type="ECO:0000313" key="2">
    <source>
        <dbReference type="EMBL" id="KAJ1092011.1"/>
    </source>
</evidence>
<evidence type="ECO:0000313" key="3">
    <source>
        <dbReference type="Proteomes" id="UP001066276"/>
    </source>
</evidence>
<name>A0AAV7LK58_PLEWA</name>
<reference evidence="2" key="1">
    <citation type="journal article" date="2022" name="bioRxiv">
        <title>Sequencing and chromosome-scale assembly of the giantPleurodeles waltlgenome.</title>
        <authorList>
            <person name="Brown T."/>
            <person name="Elewa A."/>
            <person name="Iarovenko S."/>
            <person name="Subramanian E."/>
            <person name="Araus A.J."/>
            <person name="Petzold A."/>
            <person name="Susuki M."/>
            <person name="Suzuki K.-i.T."/>
            <person name="Hayashi T."/>
            <person name="Toyoda A."/>
            <person name="Oliveira C."/>
            <person name="Osipova E."/>
            <person name="Leigh N.D."/>
            <person name="Simon A."/>
            <person name="Yun M.H."/>
        </authorList>
    </citation>
    <scope>NUCLEOTIDE SEQUENCE</scope>
    <source>
        <strain evidence="2">20211129_DDA</strain>
        <tissue evidence="2">Liver</tissue>
    </source>
</reference>
<dbReference type="AlphaFoldDB" id="A0AAV7LK58"/>
<gene>
    <name evidence="2" type="ORF">NDU88_005125</name>
</gene>
<dbReference type="EMBL" id="JANPWB010000015">
    <property type="protein sequence ID" value="KAJ1092011.1"/>
    <property type="molecule type" value="Genomic_DNA"/>
</dbReference>
<feature type="region of interest" description="Disordered" evidence="1">
    <location>
        <begin position="1"/>
        <end position="150"/>
    </location>
</feature>
<accession>A0AAV7LK58</accession>
<comment type="caution">
    <text evidence="2">The sequence shown here is derived from an EMBL/GenBank/DDBJ whole genome shotgun (WGS) entry which is preliminary data.</text>
</comment>
<proteinExistence type="predicted"/>